<evidence type="ECO:0000313" key="8">
    <source>
        <dbReference type="EMBL" id="ABJ87132.1"/>
    </source>
</evidence>
<evidence type="ECO:0000256" key="4">
    <source>
        <dbReference type="ARBA" id="ARBA00023136"/>
    </source>
</evidence>
<comment type="subcellular location">
    <subcellularLocation>
        <location evidence="1">Membrane</location>
        <topology evidence="1">Single-pass membrane protein</topology>
    </subcellularLocation>
</comment>
<proteinExistence type="predicted"/>
<feature type="region of interest" description="Disordered" evidence="5">
    <location>
        <begin position="174"/>
        <end position="194"/>
    </location>
</feature>
<evidence type="ECO:0000256" key="5">
    <source>
        <dbReference type="SAM" id="MobiDB-lite"/>
    </source>
</evidence>
<sequence length="351" mass="37128">MKTAGPPVDDAELNLLHEWGDPAGSGRTRTAGIVSVVLHVVVLVMLALVPPDMLAPRPPELPEMQHRVTPLIDPITEFTQPTPNKGKPAKELDIAALQPRPRIQAPQGAPSTTRQTAPRPAEIPSPPQPKAAPPALPEPPKIEAEVKETPKIELPPSNSTVAPPVQTVQKPKLTLENVGGPPPPPRPDQSKIPIPSTSIADAIRQNTRSNSGGGLMVGDPGAGSGGYGEGMNLPPSPGVQGSALELKSDPMGVDFRPYLTQILATIRRNWYAVMPESVKLGRRGKVGVLFRIVRSGGVNKVTFAFQSGTDALDRAAVAAISASIPFPPLPAEYKGENVVLQLNFAYNAPKQ</sequence>
<organism evidence="8">
    <name type="scientific">Solibacter usitatus (strain Ellin6076)</name>
    <dbReference type="NCBI Taxonomy" id="234267"/>
    <lineage>
        <taxon>Bacteria</taxon>
        <taxon>Pseudomonadati</taxon>
        <taxon>Acidobacteriota</taxon>
        <taxon>Terriglobia</taxon>
        <taxon>Bryobacterales</taxon>
        <taxon>Solibacteraceae</taxon>
        <taxon>Candidatus Solibacter</taxon>
    </lineage>
</organism>
<feature type="compositionally biased region" description="Pro residues" evidence="5">
    <location>
        <begin position="121"/>
        <end position="139"/>
    </location>
</feature>
<evidence type="ECO:0000256" key="3">
    <source>
        <dbReference type="ARBA" id="ARBA00022989"/>
    </source>
</evidence>
<dbReference type="OrthoDB" id="120429at2"/>
<feature type="region of interest" description="Disordered" evidence="5">
    <location>
        <begin position="99"/>
        <end position="139"/>
    </location>
</feature>
<dbReference type="InterPro" id="IPR006260">
    <property type="entry name" value="TonB/TolA_C"/>
</dbReference>
<dbReference type="eggNOG" id="COG0810">
    <property type="taxonomic scope" value="Bacteria"/>
</dbReference>
<dbReference type="STRING" id="234267.Acid_6206"/>
<feature type="region of interest" description="Disordered" evidence="5">
    <location>
        <begin position="206"/>
        <end position="235"/>
    </location>
</feature>
<feature type="transmembrane region" description="Helical" evidence="6">
    <location>
        <begin position="30"/>
        <end position="49"/>
    </location>
</feature>
<keyword evidence="4 6" id="KW-0472">Membrane</keyword>
<dbReference type="Pfam" id="PF13103">
    <property type="entry name" value="TonB_2"/>
    <property type="match status" value="1"/>
</dbReference>
<dbReference type="PROSITE" id="PS52015">
    <property type="entry name" value="TONB_CTD"/>
    <property type="match status" value="1"/>
</dbReference>
<dbReference type="GO" id="GO:0016020">
    <property type="term" value="C:membrane"/>
    <property type="evidence" value="ECO:0007669"/>
    <property type="project" value="UniProtKB-SubCell"/>
</dbReference>
<accession>Q01T88</accession>
<dbReference type="InParanoid" id="Q01T88"/>
<evidence type="ECO:0000256" key="1">
    <source>
        <dbReference type="ARBA" id="ARBA00004167"/>
    </source>
</evidence>
<dbReference type="SUPFAM" id="SSF74653">
    <property type="entry name" value="TolA/TonB C-terminal domain"/>
    <property type="match status" value="1"/>
</dbReference>
<keyword evidence="3 6" id="KW-1133">Transmembrane helix</keyword>
<feature type="compositionally biased region" description="Gly residues" evidence="5">
    <location>
        <begin position="211"/>
        <end position="229"/>
    </location>
</feature>
<evidence type="ECO:0000259" key="7">
    <source>
        <dbReference type="PROSITE" id="PS52015"/>
    </source>
</evidence>
<dbReference type="KEGG" id="sus:Acid_6206"/>
<reference evidence="8" key="1">
    <citation type="submission" date="2006-10" db="EMBL/GenBank/DDBJ databases">
        <title>Complete sequence of Solibacter usitatus Ellin6076.</title>
        <authorList>
            <consortium name="US DOE Joint Genome Institute"/>
            <person name="Copeland A."/>
            <person name="Lucas S."/>
            <person name="Lapidus A."/>
            <person name="Barry K."/>
            <person name="Detter J.C."/>
            <person name="Glavina del Rio T."/>
            <person name="Hammon N."/>
            <person name="Israni S."/>
            <person name="Dalin E."/>
            <person name="Tice H."/>
            <person name="Pitluck S."/>
            <person name="Thompson L.S."/>
            <person name="Brettin T."/>
            <person name="Bruce D."/>
            <person name="Han C."/>
            <person name="Tapia R."/>
            <person name="Gilna P."/>
            <person name="Schmutz J."/>
            <person name="Larimer F."/>
            <person name="Land M."/>
            <person name="Hauser L."/>
            <person name="Kyrpides N."/>
            <person name="Mikhailova N."/>
            <person name="Janssen P.H."/>
            <person name="Kuske C.R."/>
            <person name="Richardson P."/>
        </authorList>
    </citation>
    <scope>NUCLEOTIDE SEQUENCE</scope>
    <source>
        <strain evidence="8">Ellin6076</strain>
    </source>
</reference>
<protein>
    <submittedName>
        <fullName evidence="8">TonB family protein</fullName>
    </submittedName>
</protein>
<dbReference type="HOGENOM" id="CLU_749602_0_0_0"/>
<evidence type="ECO:0000256" key="6">
    <source>
        <dbReference type="SAM" id="Phobius"/>
    </source>
</evidence>
<dbReference type="Gene3D" id="3.30.1150.10">
    <property type="match status" value="1"/>
</dbReference>
<dbReference type="NCBIfam" id="TIGR01352">
    <property type="entry name" value="tonB_Cterm"/>
    <property type="match status" value="1"/>
</dbReference>
<keyword evidence="2 6" id="KW-0812">Transmembrane</keyword>
<dbReference type="AlphaFoldDB" id="Q01T88"/>
<dbReference type="GO" id="GO:0055085">
    <property type="term" value="P:transmembrane transport"/>
    <property type="evidence" value="ECO:0007669"/>
    <property type="project" value="InterPro"/>
</dbReference>
<feature type="domain" description="TonB C-terminal" evidence="7">
    <location>
        <begin position="258"/>
        <end position="351"/>
    </location>
</feature>
<gene>
    <name evidence="8" type="ordered locus">Acid_6206</name>
</gene>
<evidence type="ECO:0000256" key="2">
    <source>
        <dbReference type="ARBA" id="ARBA00022692"/>
    </source>
</evidence>
<dbReference type="EMBL" id="CP000473">
    <property type="protein sequence ID" value="ABJ87132.1"/>
    <property type="molecule type" value="Genomic_DNA"/>
</dbReference>
<name>Q01T88_SOLUE</name>
<dbReference type="InterPro" id="IPR037682">
    <property type="entry name" value="TonB_C"/>
</dbReference>